<accession>I2H324</accession>
<evidence type="ECO:0000256" key="11">
    <source>
        <dbReference type="SAM" id="MobiDB-lite"/>
    </source>
</evidence>
<dbReference type="STRING" id="1071380.I2H324"/>
<evidence type="ECO:0000313" key="13">
    <source>
        <dbReference type="EMBL" id="CCH60776.1"/>
    </source>
</evidence>
<keyword evidence="6 9" id="KW-0067">ATP-binding</keyword>
<feature type="binding site" evidence="9">
    <location>
        <position position="53"/>
    </location>
    <ligand>
        <name>ATP</name>
        <dbReference type="ChEBI" id="CHEBI:30616"/>
    </ligand>
</feature>
<feature type="compositionally biased region" description="Low complexity" evidence="11">
    <location>
        <begin position="396"/>
        <end position="409"/>
    </location>
</feature>
<dbReference type="GO" id="GO:0004674">
    <property type="term" value="F:protein serine/threonine kinase activity"/>
    <property type="evidence" value="ECO:0007669"/>
    <property type="project" value="UniProtKB-KW"/>
</dbReference>
<keyword evidence="3" id="KW-0808">Transferase</keyword>
<evidence type="ECO:0000256" key="9">
    <source>
        <dbReference type="PROSITE-ProRule" id="PRU10141"/>
    </source>
</evidence>
<dbReference type="InParanoid" id="I2H324"/>
<keyword evidence="4 9" id="KW-0547">Nucleotide-binding</keyword>
<proteinExistence type="inferred from homology"/>
<dbReference type="eggNOG" id="KOG0583">
    <property type="taxonomic scope" value="Eukaryota"/>
</dbReference>
<dbReference type="OMA" id="CRINNYL"/>
<name>I2H324_HENB6</name>
<dbReference type="HOGENOM" id="CLU_000288_172_4_1"/>
<organism evidence="13 14">
    <name type="scientific">Henningerozyma blattae (strain ATCC 34711 / CBS 6284 / DSM 70876 / NBRC 10599 / NRRL Y-10934 / UCD 77-7)</name>
    <name type="common">Yeast</name>
    <name type="synonym">Tetrapisispora blattae</name>
    <dbReference type="NCBI Taxonomy" id="1071380"/>
    <lineage>
        <taxon>Eukaryota</taxon>
        <taxon>Fungi</taxon>
        <taxon>Dikarya</taxon>
        <taxon>Ascomycota</taxon>
        <taxon>Saccharomycotina</taxon>
        <taxon>Saccharomycetes</taxon>
        <taxon>Saccharomycetales</taxon>
        <taxon>Saccharomycetaceae</taxon>
        <taxon>Henningerozyma</taxon>
    </lineage>
</organism>
<evidence type="ECO:0000256" key="6">
    <source>
        <dbReference type="ARBA" id="ARBA00022840"/>
    </source>
</evidence>
<dbReference type="PROSITE" id="PS00108">
    <property type="entry name" value="PROTEIN_KINASE_ST"/>
    <property type="match status" value="1"/>
</dbReference>
<evidence type="ECO:0000256" key="3">
    <source>
        <dbReference type="ARBA" id="ARBA00022679"/>
    </source>
</evidence>
<comment type="catalytic activity">
    <reaction evidence="7">
        <text>L-threonyl-[protein] + ATP = O-phospho-L-threonyl-[protein] + ADP + H(+)</text>
        <dbReference type="Rhea" id="RHEA:46608"/>
        <dbReference type="Rhea" id="RHEA-COMP:11060"/>
        <dbReference type="Rhea" id="RHEA-COMP:11605"/>
        <dbReference type="ChEBI" id="CHEBI:15378"/>
        <dbReference type="ChEBI" id="CHEBI:30013"/>
        <dbReference type="ChEBI" id="CHEBI:30616"/>
        <dbReference type="ChEBI" id="CHEBI:61977"/>
        <dbReference type="ChEBI" id="CHEBI:456216"/>
        <dbReference type="EC" id="2.7.11.1"/>
    </reaction>
</comment>
<dbReference type="OrthoDB" id="541276at2759"/>
<dbReference type="EMBL" id="HE806319">
    <property type="protein sequence ID" value="CCH60776.1"/>
    <property type="molecule type" value="Genomic_DNA"/>
</dbReference>
<evidence type="ECO:0000259" key="12">
    <source>
        <dbReference type="PROSITE" id="PS50011"/>
    </source>
</evidence>
<evidence type="ECO:0000256" key="4">
    <source>
        <dbReference type="ARBA" id="ARBA00022741"/>
    </source>
</evidence>
<evidence type="ECO:0000256" key="10">
    <source>
        <dbReference type="RuleBase" id="RU000304"/>
    </source>
</evidence>
<evidence type="ECO:0000256" key="5">
    <source>
        <dbReference type="ARBA" id="ARBA00022777"/>
    </source>
</evidence>
<dbReference type="InterPro" id="IPR017441">
    <property type="entry name" value="Protein_kinase_ATP_BS"/>
</dbReference>
<dbReference type="PANTHER" id="PTHR43895:SF32">
    <property type="entry name" value="SERINE_THREONINE-PROTEIN KINASE CHK1"/>
    <property type="match status" value="1"/>
</dbReference>
<evidence type="ECO:0000256" key="1">
    <source>
        <dbReference type="ARBA" id="ARBA00012513"/>
    </source>
</evidence>
<dbReference type="AlphaFoldDB" id="I2H324"/>
<keyword evidence="14" id="KW-1185">Reference proteome</keyword>
<gene>
    <name evidence="13" type="primary">TBLA0D02730</name>
    <name evidence="13" type="ORF">TBLA_0D02730</name>
</gene>
<evidence type="ECO:0000256" key="7">
    <source>
        <dbReference type="ARBA" id="ARBA00047899"/>
    </source>
</evidence>
<dbReference type="PROSITE" id="PS00107">
    <property type="entry name" value="PROTEIN_KINASE_ATP"/>
    <property type="match status" value="1"/>
</dbReference>
<dbReference type="Proteomes" id="UP000002866">
    <property type="component" value="Chromosome 4"/>
</dbReference>
<comment type="catalytic activity">
    <reaction evidence="8">
        <text>L-seryl-[protein] + ATP = O-phospho-L-seryl-[protein] + ADP + H(+)</text>
        <dbReference type="Rhea" id="RHEA:17989"/>
        <dbReference type="Rhea" id="RHEA-COMP:9863"/>
        <dbReference type="Rhea" id="RHEA-COMP:11604"/>
        <dbReference type="ChEBI" id="CHEBI:15378"/>
        <dbReference type="ChEBI" id="CHEBI:29999"/>
        <dbReference type="ChEBI" id="CHEBI:30616"/>
        <dbReference type="ChEBI" id="CHEBI:83421"/>
        <dbReference type="ChEBI" id="CHEBI:456216"/>
        <dbReference type="EC" id="2.7.11.1"/>
    </reaction>
</comment>
<dbReference type="PANTHER" id="PTHR43895">
    <property type="entry name" value="CALCIUM/CALMODULIN-DEPENDENT PROTEIN KINASE KINASE-RELATED"/>
    <property type="match status" value="1"/>
</dbReference>
<dbReference type="GeneID" id="14495812"/>
<keyword evidence="5" id="KW-0418">Kinase</keyword>
<dbReference type="Gene3D" id="1.10.510.10">
    <property type="entry name" value="Transferase(Phosphotransferase) domain 1"/>
    <property type="match status" value="1"/>
</dbReference>
<dbReference type="InterPro" id="IPR000719">
    <property type="entry name" value="Prot_kinase_dom"/>
</dbReference>
<dbReference type="SUPFAM" id="SSF56112">
    <property type="entry name" value="Protein kinase-like (PK-like)"/>
    <property type="match status" value="1"/>
</dbReference>
<keyword evidence="2 10" id="KW-0723">Serine/threonine-protein kinase</keyword>
<feature type="region of interest" description="Disordered" evidence="11">
    <location>
        <begin position="390"/>
        <end position="409"/>
    </location>
</feature>
<dbReference type="GO" id="GO:0005524">
    <property type="term" value="F:ATP binding"/>
    <property type="evidence" value="ECO:0007669"/>
    <property type="project" value="UniProtKB-UniRule"/>
</dbReference>
<dbReference type="KEGG" id="tbl:TBLA_0D02730"/>
<sequence length="477" mass="53398">MTCHKHSAIHCRINNYTLTEQVGSGAYGLVFRAIDTHVPTYRSGQVANTVAIKAVLKKNVNGDRTLDDATKTRYLTHQLYSYFQANHSSLFLKSIDLDLLADEYNPKTIEWIRKCPFLREVSLQLRVNHLQHVVHVHKVLDSPVATFIVMDYYPLDLFTSIVDCKHFAKNPFLIKKVFVQLALTILNCAQLGVFHCDIKPENVLLDSQFNVKLCDFGLATTQRVLPANVSVGSSYYMAPEKIQNSAVPSVPYYYRTELGDIWSLGIILINLTCVRNPWLQADSQADHTFRCYTRDSSVLSRILPISPQLNSLLADILSLNPDKRPSLSELIYRVLHIDCLAPQGTPLGAERVPVFNSLYDIGPLDDYLGLQDLSIRSVSISSASSTYISPLASPKSSNNNDNSNNTSTTNLLNYKAHANSNLHSHSVSPSPSFLSNGSSIISLDSLSIHDTKYTTAQTHRNNDWINWNNNANKMILN</sequence>
<dbReference type="PROSITE" id="PS50011">
    <property type="entry name" value="PROTEIN_KINASE_DOM"/>
    <property type="match status" value="1"/>
</dbReference>
<dbReference type="Gene3D" id="3.30.200.20">
    <property type="entry name" value="Phosphorylase Kinase, domain 1"/>
    <property type="match status" value="1"/>
</dbReference>
<reference evidence="13 14" key="1">
    <citation type="journal article" date="2011" name="Proc. Natl. Acad. Sci. U.S.A.">
        <title>Evolutionary erosion of yeast sex chromosomes by mating-type switching accidents.</title>
        <authorList>
            <person name="Gordon J.L."/>
            <person name="Armisen D."/>
            <person name="Proux-Wera E."/>
            <person name="Oheigeartaigh S.S."/>
            <person name="Byrne K.P."/>
            <person name="Wolfe K.H."/>
        </authorList>
    </citation>
    <scope>NUCLEOTIDE SEQUENCE [LARGE SCALE GENOMIC DNA]</scope>
    <source>
        <strain evidence="14">ATCC 34711 / CBS 6284 / DSM 70876 / NBRC 10599 / NRRL Y-10934 / UCD 77-7</strain>
    </source>
</reference>
<dbReference type="Pfam" id="PF00069">
    <property type="entry name" value="Pkinase"/>
    <property type="match status" value="1"/>
</dbReference>
<evidence type="ECO:0000256" key="8">
    <source>
        <dbReference type="ARBA" id="ARBA00048679"/>
    </source>
</evidence>
<protein>
    <recommendedName>
        <fullName evidence="1">non-specific serine/threonine protein kinase</fullName>
        <ecNumber evidence="1">2.7.11.1</ecNumber>
    </recommendedName>
</protein>
<evidence type="ECO:0000256" key="2">
    <source>
        <dbReference type="ARBA" id="ARBA00022527"/>
    </source>
</evidence>
<dbReference type="InterPro" id="IPR011009">
    <property type="entry name" value="Kinase-like_dom_sf"/>
</dbReference>
<dbReference type="SMART" id="SM00220">
    <property type="entry name" value="S_TKc"/>
    <property type="match status" value="1"/>
</dbReference>
<feature type="domain" description="Protein kinase" evidence="12">
    <location>
        <begin position="16"/>
        <end position="335"/>
    </location>
</feature>
<dbReference type="InterPro" id="IPR008271">
    <property type="entry name" value="Ser/Thr_kinase_AS"/>
</dbReference>
<dbReference type="GO" id="GO:0007165">
    <property type="term" value="P:signal transduction"/>
    <property type="evidence" value="ECO:0007669"/>
    <property type="project" value="TreeGrafter"/>
</dbReference>
<comment type="similarity">
    <text evidence="10">Belongs to the protein kinase superfamily.</text>
</comment>
<dbReference type="EC" id="2.7.11.1" evidence="1"/>
<evidence type="ECO:0000313" key="14">
    <source>
        <dbReference type="Proteomes" id="UP000002866"/>
    </source>
</evidence>
<dbReference type="RefSeq" id="XP_004180295.1">
    <property type="nucleotide sequence ID" value="XM_004180247.1"/>
</dbReference>